<dbReference type="GeneID" id="19017621"/>
<feature type="compositionally biased region" description="Acidic residues" evidence="1">
    <location>
        <begin position="358"/>
        <end position="382"/>
    </location>
</feature>
<protein>
    <submittedName>
        <fullName evidence="3">Uncharacterized protein</fullName>
    </submittedName>
</protein>
<dbReference type="Proteomes" id="UP000198341">
    <property type="component" value="Chromosome 2"/>
</dbReference>
<feature type="region of interest" description="Disordered" evidence="1">
    <location>
        <begin position="345"/>
        <end position="382"/>
    </location>
</feature>
<feature type="transmembrane region" description="Helical" evidence="2">
    <location>
        <begin position="272"/>
        <end position="294"/>
    </location>
</feature>
<feature type="region of interest" description="Disordered" evidence="1">
    <location>
        <begin position="1"/>
        <end position="29"/>
    </location>
</feature>
<keyword evidence="2" id="KW-0472">Membrane</keyword>
<dbReference type="AlphaFoldDB" id="K8EAP1"/>
<accession>K8EAP1</accession>
<dbReference type="EMBL" id="FO082277">
    <property type="protein sequence ID" value="CCO14836.1"/>
    <property type="molecule type" value="Genomic_DNA"/>
</dbReference>
<evidence type="ECO:0000313" key="4">
    <source>
        <dbReference type="Proteomes" id="UP000198341"/>
    </source>
</evidence>
<dbReference type="RefSeq" id="XP_007514596.1">
    <property type="nucleotide sequence ID" value="XM_007514534.1"/>
</dbReference>
<name>K8EAP1_9CHLO</name>
<organism evidence="3 4">
    <name type="scientific">Bathycoccus prasinos</name>
    <dbReference type="NCBI Taxonomy" id="41875"/>
    <lineage>
        <taxon>Eukaryota</taxon>
        <taxon>Viridiplantae</taxon>
        <taxon>Chlorophyta</taxon>
        <taxon>Mamiellophyceae</taxon>
        <taxon>Mamiellales</taxon>
        <taxon>Bathycoccaceae</taxon>
        <taxon>Bathycoccus</taxon>
    </lineage>
</organism>
<keyword evidence="4" id="KW-1185">Reference proteome</keyword>
<evidence type="ECO:0000313" key="3">
    <source>
        <dbReference type="EMBL" id="CCO14836.1"/>
    </source>
</evidence>
<reference evidence="3 4" key="1">
    <citation type="submission" date="2011-10" db="EMBL/GenBank/DDBJ databases">
        <authorList>
            <person name="Genoscope - CEA"/>
        </authorList>
    </citation>
    <scope>NUCLEOTIDE SEQUENCE [LARGE SCALE GENOMIC DNA]</scope>
    <source>
        <strain evidence="3 4">RCC 1105</strain>
    </source>
</reference>
<evidence type="ECO:0000256" key="1">
    <source>
        <dbReference type="SAM" id="MobiDB-lite"/>
    </source>
</evidence>
<gene>
    <name evidence="3" type="ORF">Bathy02g05080</name>
</gene>
<dbReference type="STRING" id="41875.K8EAP1"/>
<proteinExistence type="predicted"/>
<evidence type="ECO:0000256" key="2">
    <source>
        <dbReference type="SAM" id="Phobius"/>
    </source>
</evidence>
<keyword evidence="2" id="KW-0812">Transmembrane</keyword>
<sequence length="382" mass="42660">MTHSSREMKRRRESSLRLRRHHRDQRRREGAPFCPPPLLFLLLFVLQTSSLKSFFVSSCVPTIRCPNDGEDVVTTTTIRTCRAEWQCTWSAIAPKTNGPKRFSLLRGLTDILNENNNDSEALQRSAFNMTNVKGHSVVHYSMTIQPSCSRVGCDVTKTSITLQTPDASDSFTSKDCLVEETAKKCGPFDAPSNRNDREVFSEATATLKCQNNVKPCSGSSVLVSVDFEAEIAAPPRPPVPPGLPNSPPSPPAPFAPPMPPAAFAPGGQGRKFFQMFLVLVAVYCSVGYALALAITRGRWSGFTEACIRDGKGRNSCGLLFFWWWPRFWTEEDERCLDAFYDEEERGERRLLDGSSTSEGEEEEESESESEDESSSEEEEEED</sequence>
<keyword evidence="2" id="KW-1133">Transmembrane helix</keyword>
<feature type="compositionally biased region" description="Basic residues" evidence="1">
    <location>
        <begin position="8"/>
        <end position="25"/>
    </location>
</feature>
<dbReference type="KEGG" id="bpg:Bathy02g05080"/>